<keyword evidence="6 9" id="KW-0030">Aminoacyl-tRNA synthetase</keyword>
<evidence type="ECO:0000256" key="3">
    <source>
        <dbReference type="ARBA" id="ARBA00022741"/>
    </source>
</evidence>
<dbReference type="AlphaFoldDB" id="A0A1F6GD89"/>
<dbReference type="FunFam" id="3.30.930.10:FF:000023">
    <property type="entry name" value="Proline--tRNA ligase"/>
    <property type="match status" value="1"/>
</dbReference>
<gene>
    <name evidence="9" type="primary">proS</name>
    <name evidence="11" type="ORF">A2527_12175</name>
</gene>
<dbReference type="STRING" id="1817772.A2527_12175"/>
<dbReference type="InterPro" id="IPR016061">
    <property type="entry name" value="Pro-tRNA_ligase_II_C"/>
</dbReference>
<evidence type="ECO:0000313" key="11">
    <source>
        <dbReference type="EMBL" id="OGG96070.1"/>
    </source>
</evidence>
<feature type="domain" description="Aminoacyl-transfer RNA synthetases class-II family profile" evidence="10">
    <location>
        <begin position="38"/>
        <end position="280"/>
    </location>
</feature>
<dbReference type="Pfam" id="PF00587">
    <property type="entry name" value="tRNA-synt_2b"/>
    <property type="match status" value="1"/>
</dbReference>
<evidence type="ECO:0000256" key="5">
    <source>
        <dbReference type="ARBA" id="ARBA00022917"/>
    </source>
</evidence>
<dbReference type="Pfam" id="PF09180">
    <property type="entry name" value="ProRS-C_1"/>
    <property type="match status" value="1"/>
</dbReference>
<dbReference type="InterPro" id="IPR004154">
    <property type="entry name" value="Anticodon-bd"/>
</dbReference>
<dbReference type="InterPro" id="IPR045864">
    <property type="entry name" value="aa-tRNA-synth_II/BPL/LPL"/>
</dbReference>
<evidence type="ECO:0000256" key="4">
    <source>
        <dbReference type="ARBA" id="ARBA00022840"/>
    </source>
</evidence>
<dbReference type="InterPro" id="IPR006195">
    <property type="entry name" value="aa-tRNA-synth_II"/>
</dbReference>
<evidence type="ECO:0000256" key="9">
    <source>
        <dbReference type="HAMAP-Rule" id="MF_01571"/>
    </source>
</evidence>
<dbReference type="InterPro" id="IPR036621">
    <property type="entry name" value="Anticodon-bd_dom_sf"/>
</dbReference>
<evidence type="ECO:0000259" key="10">
    <source>
        <dbReference type="PROSITE" id="PS50862"/>
    </source>
</evidence>
<dbReference type="InterPro" id="IPR002316">
    <property type="entry name" value="Pro-tRNA-ligase_IIa"/>
</dbReference>
<comment type="domain">
    <text evidence="9">Consists of three domains: the N-terminal catalytic domain, the anticodon-binding domain and the C-terminal extension.</text>
</comment>
<keyword evidence="5 9" id="KW-0648">Protein biosynthesis</keyword>
<dbReference type="PRINTS" id="PR01046">
    <property type="entry name" value="TRNASYNTHPRO"/>
</dbReference>
<protein>
    <recommendedName>
        <fullName evidence="9">Proline--tRNA ligase</fullName>
        <ecNumber evidence="9">6.1.1.15</ecNumber>
    </recommendedName>
    <alternativeName>
        <fullName evidence="9">Prolyl-tRNA synthetase</fullName>
        <shortName evidence="9">ProRS</shortName>
    </alternativeName>
</protein>
<dbReference type="GO" id="GO:0006433">
    <property type="term" value="P:prolyl-tRNA aminoacylation"/>
    <property type="evidence" value="ECO:0007669"/>
    <property type="project" value="UniProtKB-UniRule"/>
</dbReference>
<dbReference type="InterPro" id="IPR017449">
    <property type="entry name" value="Pro-tRNA_synth_II"/>
</dbReference>
<dbReference type="GO" id="GO:0004827">
    <property type="term" value="F:proline-tRNA ligase activity"/>
    <property type="evidence" value="ECO:0007669"/>
    <property type="project" value="UniProtKB-UniRule"/>
</dbReference>
<proteinExistence type="inferred from homology"/>
<dbReference type="Gene3D" id="3.30.930.10">
    <property type="entry name" value="Bira Bifunctional Protein, Domain 2"/>
    <property type="match status" value="1"/>
</dbReference>
<dbReference type="InterPro" id="IPR004499">
    <property type="entry name" value="Pro-tRNA-ligase_IIa_arc-type"/>
</dbReference>
<dbReference type="SUPFAM" id="SSF64586">
    <property type="entry name" value="C-terminal domain of ProRS"/>
    <property type="match status" value="1"/>
</dbReference>
<comment type="catalytic activity">
    <reaction evidence="7 9">
        <text>tRNA(Pro) + L-proline + ATP = L-prolyl-tRNA(Pro) + AMP + diphosphate</text>
        <dbReference type="Rhea" id="RHEA:14305"/>
        <dbReference type="Rhea" id="RHEA-COMP:9700"/>
        <dbReference type="Rhea" id="RHEA-COMP:9702"/>
        <dbReference type="ChEBI" id="CHEBI:30616"/>
        <dbReference type="ChEBI" id="CHEBI:33019"/>
        <dbReference type="ChEBI" id="CHEBI:60039"/>
        <dbReference type="ChEBI" id="CHEBI:78442"/>
        <dbReference type="ChEBI" id="CHEBI:78532"/>
        <dbReference type="ChEBI" id="CHEBI:456215"/>
        <dbReference type="EC" id="6.1.1.15"/>
    </reaction>
</comment>
<dbReference type="EMBL" id="MFNE01000019">
    <property type="protein sequence ID" value="OGG96070.1"/>
    <property type="molecule type" value="Genomic_DNA"/>
</dbReference>
<dbReference type="SMART" id="SM00946">
    <property type="entry name" value="ProRS-C_1"/>
    <property type="match status" value="1"/>
</dbReference>
<dbReference type="PROSITE" id="PS50862">
    <property type="entry name" value="AA_TRNA_LIGASE_II"/>
    <property type="match status" value="1"/>
</dbReference>
<dbReference type="GO" id="GO:0005524">
    <property type="term" value="F:ATP binding"/>
    <property type="evidence" value="ECO:0007669"/>
    <property type="project" value="UniProtKB-UniRule"/>
</dbReference>
<dbReference type="PANTHER" id="PTHR43382">
    <property type="entry name" value="PROLYL-TRNA SYNTHETASE"/>
    <property type="match status" value="1"/>
</dbReference>
<dbReference type="InterPro" id="IPR033721">
    <property type="entry name" value="ProRS_core_arch_euk"/>
</dbReference>
<comment type="function">
    <text evidence="9">Catalyzes the attachment of proline to tRNA(Pro) in a two-step reaction: proline is first activated by ATP to form Pro-AMP and then transferred to the acceptor end of tRNA(Pro).</text>
</comment>
<evidence type="ECO:0000256" key="8">
    <source>
        <dbReference type="ARBA" id="ARBA00060806"/>
    </source>
</evidence>
<dbReference type="NCBIfam" id="TIGR00408">
    <property type="entry name" value="proS_fam_I"/>
    <property type="match status" value="1"/>
</dbReference>
<dbReference type="GO" id="GO:0017101">
    <property type="term" value="C:aminoacyl-tRNA synthetase multienzyme complex"/>
    <property type="evidence" value="ECO:0007669"/>
    <property type="project" value="TreeGrafter"/>
</dbReference>
<keyword evidence="3 9" id="KW-0547">Nucleotide-binding</keyword>
<comment type="subcellular location">
    <subcellularLocation>
        <location evidence="9">Cytoplasm</location>
    </subcellularLocation>
</comment>
<dbReference type="Gene3D" id="3.30.110.30">
    <property type="entry name" value="C-terminal domain of ProRS"/>
    <property type="match status" value="1"/>
</dbReference>
<dbReference type="CDD" id="cd00778">
    <property type="entry name" value="ProRS_core_arch_euk"/>
    <property type="match status" value="1"/>
</dbReference>
<evidence type="ECO:0000256" key="6">
    <source>
        <dbReference type="ARBA" id="ARBA00023146"/>
    </source>
</evidence>
<evidence type="ECO:0000313" key="12">
    <source>
        <dbReference type="Proteomes" id="UP000178449"/>
    </source>
</evidence>
<keyword evidence="2 9" id="KW-0436">Ligase</keyword>
<comment type="similarity">
    <text evidence="8 9">Belongs to the class-II aminoacyl-tRNA synthetase family. ProS type 3 subfamily.</text>
</comment>
<dbReference type="HAMAP" id="MF_01571">
    <property type="entry name" value="Pro_tRNA_synth_type3"/>
    <property type="match status" value="1"/>
</dbReference>
<dbReference type="Gene3D" id="3.40.50.800">
    <property type="entry name" value="Anticodon-binding domain"/>
    <property type="match status" value="1"/>
</dbReference>
<keyword evidence="4 9" id="KW-0067">ATP-binding</keyword>
<dbReference type="SUPFAM" id="SSF52954">
    <property type="entry name" value="Class II aaRS ABD-related"/>
    <property type="match status" value="1"/>
</dbReference>
<evidence type="ECO:0000256" key="2">
    <source>
        <dbReference type="ARBA" id="ARBA00022598"/>
    </source>
</evidence>
<keyword evidence="1 9" id="KW-0963">Cytoplasm</keyword>
<dbReference type="PANTHER" id="PTHR43382:SF2">
    <property type="entry name" value="BIFUNCTIONAL GLUTAMATE_PROLINE--TRNA LIGASE"/>
    <property type="match status" value="1"/>
</dbReference>
<dbReference type="InterPro" id="IPR002314">
    <property type="entry name" value="aa-tRNA-synt_IIb"/>
</dbReference>
<accession>A0A1F6GD89</accession>
<comment type="caution">
    <text evidence="11">The sequence shown here is derived from an EMBL/GenBank/DDBJ whole genome shotgun (WGS) entry which is preliminary data.</text>
</comment>
<reference evidence="11 12" key="1">
    <citation type="journal article" date="2016" name="Nat. Commun.">
        <title>Thousands of microbial genomes shed light on interconnected biogeochemical processes in an aquifer system.</title>
        <authorList>
            <person name="Anantharaman K."/>
            <person name="Brown C.T."/>
            <person name="Hug L.A."/>
            <person name="Sharon I."/>
            <person name="Castelle C.J."/>
            <person name="Probst A.J."/>
            <person name="Thomas B.C."/>
            <person name="Singh A."/>
            <person name="Wilkins M.J."/>
            <person name="Karaoz U."/>
            <person name="Brodie E.L."/>
            <person name="Williams K.H."/>
            <person name="Hubbard S.S."/>
            <person name="Banfield J.F."/>
        </authorList>
    </citation>
    <scope>NUCLEOTIDE SEQUENCE [LARGE SCALE GENOMIC DNA]</scope>
</reference>
<dbReference type="SUPFAM" id="SSF55681">
    <property type="entry name" value="Class II aaRS and biotin synthetases"/>
    <property type="match status" value="1"/>
</dbReference>
<evidence type="ECO:0000256" key="7">
    <source>
        <dbReference type="ARBA" id="ARBA00047671"/>
    </source>
</evidence>
<comment type="subunit">
    <text evidence="9">Homodimer.</text>
</comment>
<sequence>MAKNITPRGVNFSEWYQDVIKAGELADHSPVKGCMVIRPDGYAIWEQMQAKLDRRFKELGHVNAYFPLLIPESFITKEAEHVEGFAPELALVTHAGGKELEERLAIRPTSETIIGHMYAKWVQSYRDLPVLINQWANVMRWELRTRMFLRTTEFLWQEGHTAHETYDEAQEETLKMLEVYRWFLEDICAIPVIAGAKPEHEKFPGALTTYAVEAMMQDGKALQSATSHNLGQNFAKAFEILFLDRDNQQQHCWTTSWGSTTRMIGALIMTHGDDDGVIIPPRLAPTQVVIVGLWKNEAEKVGVVAHVEAIRAEIAKVLDPLKIKLDLRDNLRPGDRFFTWIQKGVPLRIEVGPKDVENEAGLSVRRDERTKEAISLGQMAQRVPQLLEEIQANLYAKALAYRAQKTQKIDDYQTFKTFMDGEGGFALAHWDGTKETADKIQEETKATIRVLLPIEGEESGVCMISGKPSKRRVIFSKAY</sequence>
<dbReference type="Pfam" id="PF03129">
    <property type="entry name" value="HGTP_anticodon"/>
    <property type="match status" value="1"/>
</dbReference>
<evidence type="ECO:0000256" key="1">
    <source>
        <dbReference type="ARBA" id="ARBA00022490"/>
    </source>
</evidence>
<organism evidence="11 12">
    <name type="scientific">Candidatus Lambdaproteobacteria bacterium RIFOXYD2_FULL_50_16</name>
    <dbReference type="NCBI Taxonomy" id="1817772"/>
    <lineage>
        <taxon>Bacteria</taxon>
        <taxon>Pseudomonadati</taxon>
        <taxon>Pseudomonadota</taxon>
        <taxon>Candidatus Lambdaproteobacteria</taxon>
    </lineage>
</organism>
<dbReference type="Proteomes" id="UP000178449">
    <property type="component" value="Unassembled WGS sequence"/>
</dbReference>
<dbReference type="EC" id="6.1.1.15" evidence="9"/>
<dbReference type="GO" id="GO:0005737">
    <property type="term" value="C:cytoplasm"/>
    <property type="evidence" value="ECO:0007669"/>
    <property type="project" value="UniProtKB-SubCell"/>
</dbReference>
<name>A0A1F6GD89_9PROT</name>